<protein>
    <submittedName>
        <fullName evidence="1">Uncharacterized protein</fullName>
    </submittedName>
</protein>
<reference evidence="1 2" key="1">
    <citation type="submission" date="2023-07" db="EMBL/GenBank/DDBJ databases">
        <title>Sorghum-associated microbial communities from plants grown in Nebraska, USA.</title>
        <authorList>
            <person name="Schachtman D."/>
        </authorList>
    </citation>
    <scope>NUCLEOTIDE SEQUENCE [LARGE SCALE GENOMIC DNA]</scope>
    <source>
        <strain evidence="1 2">BE313</strain>
    </source>
</reference>
<evidence type="ECO:0000313" key="2">
    <source>
        <dbReference type="Proteomes" id="UP001180487"/>
    </source>
</evidence>
<dbReference type="EMBL" id="JAVDXT010000008">
    <property type="protein sequence ID" value="MDR7380365.1"/>
    <property type="molecule type" value="Genomic_DNA"/>
</dbReference>
<gene>
    <name evidence="1" type="ORF">J2X19_005068</name>
</gene>
<accession>A0ABU2CGA2</accession>
<evidence type="ECO:0000313" key="1">
    <source>
        <dbReference type="EMBL" id="MDR7380365.1"/>
    </source>
</evidence>
<dbReference type="RefSeq" id="WP_092757763.1">
    <property type="nucleotide sequence ID" value="NZ_JAVDXT010000008.1"/>
</dbReference>
<comment type="caution">
    <text evidence="1">The sequence shown here is derived from an EMBL/GenBank/DDBJ whole genome shotgun (WGS) entry which is preliminary data.</text>
</comment>
<name>A0ABU2CGA2_9BURK</name>
<dbReference type="Proteomes" id="UP001180487">
    <property type="component" value="Unassembled WGS sequence"/>
</dbReference>
<sequence>MLFSWFNAKEANRFGAELAQIFIEKIPLGTPRTDKKFAIKTQRALDQIALRTRQFQVSHTLNLYTRAKLANNFKWTLKDAGYESTYVEELTEWLVKRL</sequence>
<organism evidence="1 2">
    <name type="scientific">Rhodoferax ferrireducens</name>
    <dbReference type="NCBI Taxonomy" id="192843"/>
    <lineage>
        <taxon>Bacteria</taxon>
        <taxon>Pseudomonadati</taxon>
        <taxon>Pseudomonadota</taxon>
        <taxon>Betaproteobacteria</taxon>
        <taxon>Burkholderiales</taxon>
        <taxon>Comamonadaceae</taxon>
        <taxon>Rhodoferax</taxon>
    </lineage>
</organism>
<keyword evidence="2" id="KW-1185">Reference proteome</keyword>
<proteinExistence type="predicted"/>